<sequence length="148" mass="15963">MSDGSDADRLGAVISDVHRLLRRSANQRASRTALPDAQVELLLLIRAQPGISVKEAAGRLRTAPNTVSTLVRDLATAGLIDRERDPADGRVARLRLTPAAQDRMIDYARHRTALLTEALAQLDPDARAALEAAVPHLDRLAVLLRGPA</sequence>
<evidence type="ECO:0000313" key="6">
    <source>
        <dbReference type="Proteomes" id="UP000199393"/>
    </source>
</evidence>
<dbReference type="InterPro" id="IPR023187">
    <property type="entry name" value="Tscrpt_reg_MarR-type_CS"/>
</dbReference>
<dbReference type="InterPro" id="IPR036388">
    <property type="entry name" value="WH-like_DNA-bd_sf"/>
</dbReference>
<feature type="domain" description="HTH marR-type" evidence="4">
    <location>
        <begin position="7"/>
        <end position="139"/>
    </location>
</feature>
<name>A0A1C3NDT1_9ACTN</name>
<reference evidence="6" key="1">
    <citation type="submission" date="2016-06" db="EMBL/GenBank/DDBJ databases">
        <authorList>
            <person name="Varghese N."/>
        </authorList>
    </citation>
    <scope>NUCLEOTIDE SEQUENCE [LARGE SCALE GENOMIC DNA]</scope>
    <source>
        <strain evidence="6">DSM 45344</strain>
    </source>
</reference>
<organism evidence="5 6">
    <name type="scientific">Micromonospora krabiensis</name>
    <dbReference type="NCBI Taxonomy" id="307121"/>
    <lineage>
        <taxon>Bacteria</taxon>
        <taxon>Bacillati</taxon>
        <taxon>Actinomycetota</taxon>
        <taxon>Actinomycetes</taxon>
        <taxon>Micromonosporales</taxon>
        <taxon>Micromonosporaceae</taxon>
        <taxon>Micromonospora</taxon>
    </lineage>
</organism>
<dbReference type="GO" id="GO:0003700">
    <property type="term" value="F:DNA-binding transcription factor activity"/>
    <property type="evidence" value="ECO:0007669"/>
    <property type="project" value="InterPro"/>
</dbReference>
<dbReference type="PATRIC" id="fig|307121.4.peg.6468"/>
<dbReference type="EMBL" id="LT598496">
    <property type="protein sequence ID" value="SBV30746.1"/>
    <property type="molecule type" value="Genomic_DNA"/>
</dbReference>
<dbReference type="PANTHER" id="PTHR39515">
    <property type="entry name" value="CONSERVED PROTEIN"/>
    <property type="match status" value="1"/>
</dbReference>
<dbReference type="AlphaFoldDB" id="A0A1C3NDT1"/>
<dbReference type="RefSeq" id="WP_091597222.1">
    <property type="nucleotide sequence ID" value="NZ_JBHRWG010000002.1"/>
</dbReference>
<dbReference type="InterPro" id="IPR000835">
    <property type="entry name" value="HTH_MarR-typ"/>
</dbReference>
<dbReference type="PROSITE" id="PS01117">
    <property type="entry name" value="HTH_MARR_1"/>
    <property type="match status" value="1"/>
</dbReference>
<dbReference type="InterPro" id="IPR036390">
    <property type="entry name" value="WH_DNA-bd_sf"/>
</dbReference>
<keyword evidence="6" id="KW-1185">Reference proteome</keyword>
<dbReference type="Proteomes" id="UP000199393">
    <property type="component" value="Chromosome I"/>
</dbReference>
<keyword evidence="1" id="KW-0805">Transcription regulation</keyword>
<keyword evidence="2 5" id="KW-0238">DNA-binding</keyword>
<protein>
    <submittedName>
        <fullName evidence="5">DNA-binding transcriptional regulator, MarR family</fullName>
    </submittedName>
</protein>
<dbReference type="SMART" id="SM00347">
    <property type="entry name" value="HTH_MARR"/>
    <property type="match status" value="1"/>
</dbReference>
<dbReference type="SUPFAM" id="SSF46785">
    <property type="entry name" value="Winged helix' DNA-binding domain"/>
    <property type="match status" value="1"/>
</dbReference>
<proteinExistence type="predicted"/>
<dbReference type="PANTHER" id="PTHR39515:SF2">
    <property type="entry name" value="HTH-TYPE TRANSCRIPTIONAL REGULATOR RV0880"/>
    <property type="match status" value="1"/>
</dbReference>
<gene>
    <name evidence="5" type="ORF">GA0070620_6347</name>
</gene>
<keyword evidence="3" id="KW-0804">Transcription</keyword>
<accession>A0A1C3NDT1</accession>
<dbReference type="PROSITE" id="PS50995">
    <property type="entry name" value="HTH_MARR_2"/>
    <property type="match status" value="1"/>
</dbReference>
<dbReference type="GO" id="GO:0003677">
    <property type="term" value="F:DNA binding"/>
    <property type="evidence" value="ECO:0007669"/>
    <property type="project" value="UniProtKB-KW"/>
</dbReference>
<dbReference type="Gene3D" id="1.10.10.10">
    <property type="entry name" value="Winged helix-like DNA-binding domain superfamily/Winged helix DNA-binding domain"/>
    <property type="match status" value="1"/>
</dbReference>
<dbReference type="InterPro" id="IPR052526">
    <property type="entry name" value="HTH-type_Bedaq_tolerance"/>
</dbReference>
<dbReference type="OrthoDB" id="69852at2"/>
<evidence type="ECO:0000259" key="4">
    <source>
        <dbReference type="PROSITE" id="PS50995"/>
    </source>
</evidence>
<evidence type="ECO:0000256" key="1">
    <source>
        <dbReference type="ARBA" id="ARBA00023015"/>
    </source>
</evidence>
<evidence type="ECO:0000256" key="3">
    <source>
        <dbReference type="ARBA" id="ARBA00023163"/>
    </source>
</evidence>
<evidence type="ECO:0000313" key="5">
    <source>
        <dbReference type="EMBL" id="SBV30746.1"/>
    </source>
</evidence>
<evidence type="ECO:0000256" key="2">
    <source>
        <dbReference type="ARBA" id="ARBA00023125"/>
    </source>
</evidence>
<dbReference type="Pfam" id="PF12802">
    <property type="entry name" value="MarR_2"/>
    <property type="match status" value="1"/>
</dbReference>